<accession>A0ABY6HYA1</accession>
<evidence type="ECO:0000256" key="1">
    <source>
        <dbReference type="ARBA" id="ARBA00023015"/>
    </source>
</evidence>
<dbReference type="Gene3D" id="1.10.10.10">
    <property type="entry name" value="Winged helix-like DNA-binding domain superfamily/Winged helix DNA-binding domain"/>
    <property type="match status" value="1"/>
</dbReference>
<sequence>MDIKSIKNKKNLRTKEEILKDLRQENHPNPEIAYEQLIKIRSDFDHNEEKQFMVSFLNSIGNKVDRFKMVELLGQKKQSNSDLQDKLNKKQPAVSHQLKMLVQDGIIQGEKKGKYTYYSLNRLKFEDMANILTKWIDEASNWFGELSA</sequence>
<dbReference type="PANTHER" id="PTHR33154:SF35">
    <property type="entry name" value="TRANSCRIPTIONAL REGULATOR, ARSR FAMILY"/>
    <property type="match status" value="1"/>
</dbReference>
<organism evidence="5 6">
    <name type="scientific">Candidatus Lokiarchaeum ossiferum</name>
    <dbReference type="NCBI Taxonomy" id="2951803"/>
    <lineage>
        <taxon>Archaea</taxon>
        <taxon>Promethearchaeati</taxon>
        <taxon>Promethearchaeota</taxon>
        <taxon>Promethearchaeia</taxon>
        <taxon>Promethearchaeales</taxon>
        <taxon>Promethearchaeaceae</taxon>
        <taxon>Candidatus Lokiarchaeum</taxon>
    </lineage>
</organism>
<dbReference type="Pfam" id="PF01022">
    <property type="entry name" value="HTH_5"/>
    <property type="match status" value="1"/>
</dbReference>
<protein>
    <recommendedName>
        <fullName evidence="4">HTH arsR-type domain-containing protein</fullName>
    </recommendedName>
</protein>
<dbReference type="InterPro" id="IPR036388">
    <property type="entry name" value="WH-like_DNA-bd_sf"/>
</dbReference>
<feature type="domain" description="HTH arsR-type" evidence="4">
    <location>
        <begin position="46"/>
        <end position="140"/>
    </location>
</feature>
<evidence type="ECO:0000256" key="3">
    <source>
        <dbReference type="ARBA" id="ARBA00023163"/>
    </source>
</evidence>
<keyword evidence="2" id="KW-0238">DNA-binding</keyword>
<gene>
    <name evidence="5" type="ORF">NEF87_004606</name>
</gene>
<dbReference type="SUPFAM" id="SSF46785">
    <property type="entry name" value="Winged helix' DNA-binding domain"/>
    <property type="match status" value="1"/>
</dbReference>
<evidence type="ECO:0000259" key="4">
    <source>
        <dbReference type="PROSITE" id="PS50987"/>
    </source>
</evidence>
<evidence type="ECO:0000256" key="2">
    <source>
        <dbReference type="ARBA" id="ARBA00023125"/>
    </source>
</evidence>
<keyword evidence="1" id="KW-0805">Transcription regulation</keyword>
<dbReference type="PRINTS" id="PR00778">
    <property type="entry name" value="HTHARSR"/>
</dbReference>
<reference evidence="5" key="1">
    <citation type="submission" date="2022-09" db="EMBL/GenBank/DDBJ databases">
        <title>Actin cytoskeleton and complex cell architecture in an #Asgard archaeon.</title>
        <authorList>
            <person name="Ponce Toledo R.I."/>
            <person name="Schleper C."/>
            <person name="Rodrigues Oliveira T."/>
            <person name="Wollweber F."/>
            <person name="Xu J."/>
            <person name="Rittmann S."/>
            <person name="Klingl A."/>
            <person name="Pilhofer M."/>
        </authorList>
    </citation>
    <scope>NUCLEOTIDE SEQUENCE</scope>
    <source>
        <strain evidence="5">B-35</strain>
    </source>
</reference>
<proteinExistence type="predicted"/>
<keyword evidence="6" id="KW-1185">Reference proteome</keyword>
<dbReference type="CDD" id="cd00090">
    <property type="entry name" value="HTH_ARSR"/>
    <property type="match status" value="1"/>
</dbReference>
<dbReference type="PROSITE" id="PS50987">
    <property type="entry name" value="HTH_ARSR_2"/>
    <property type="match status" value="1"/>
</dbReference>
<dbReference type="InterPro" id="IPR001845">
    <property type="entry name" value="HTH_ArsR_DNA-bd_dom"/>
</dbReference>
<evidence type="ECO:0000313" key="5">
    <source>
        <dbReference type="EMBL" id="UYP48321.1"/>
    </source>
</evidence>
<dbReference type="InterPro" id="IPR036390">
    <property type="entry name" value="WH_DNA-bd_sf"/>
</dbReference>
<name>A0ABY6HYA1_9ARCH</name>
<dbReference type="InterPro" id="IPR051081">
    <property type="entry name" value="HTH_MetalResp_TranReg"/>
</dbReference>
<dbReference type="EMBL" id="CP104013">
    <property type="protein sequence ID" value="UYP48321.1"/>
    <property type="molecule type" value="Genomic_DNA"/>
</dbReference>
<dbReference type="Proteomes" id="UP001208689">
    <property type="component" value="Chromosome"/>
</dbReference>
<evidence type="ECO:0000313" key="6">
    <source>
        <dbReference type="Proteomes" id="UP001208689"/>
    </source>
</evidence>
<dbReference type="SMART" id="SM00418">
    <property type="entry name" value="HTH_ARSR"/>
    <property type="match status" value="1"/>
</dbReference>
<keyword evidence="3" id="KW-0804">Transcription</keyword>
<dbReference type="PANTHER" id="PTHR33154">
    <property type="entry name" value="TRANSCRIPTIONAL REGULATOR, ARSR FAMILY"/>
    <property type="match status" value="1"/>
</dbReference>
<dbReference type="InterPro" id="IPR011991">
    <property type="entry name" value="ArsR-like_HTH"/>
</dbReference>